<accession>X0V2H2</accession>
<dbReference type="AlphaFoldDB" id="X0V2H2"/>
<organism evidence="1">
    <name type="scientific">marine sediment metagenome</name>
    <dbReference type="NCBI Taxonomy" id="412755"/>
    <lineage>
        <taxon>unclassified sequences</taxon>
        <taxon>metagenomes</taxon>
        <taxon>ecological metagenomes</taxon>
    </lineage>
</organism>
<evidence type="ECO:0000313" key="1">
    <source>
        <dbReference type="EMBL" id="GAF94835.1"/>
    </source>
</evidence>
<proteinExistence type="predicted"/>
<protein>
    <submittedName>
        <fullName evidence="1">Uncharacterized protein</fullName>
    </submittedName>
</protein>
<sequence length="68" mass="7585">MRIGSPRIPQIGFILDGAHVATEAVERRVHHVGPQPFVRQVANDDVSVSLELLEFVRRKTMPETIPAV</sequence>
<dbReference type="EMBL" id="BARS01019795">
    <property type="protein sequence ID" value="GAF94835.1"/>
    <property type="molecule type" value="Genomic_DNA"/>
</dbReference>
<name>X0V2H2_9ZZZZ</name>
<comment type="caution">
    <text evidence="1">The sequence shown here is derived from an EMBL/GenBank/DDBJ whole genome shotgun (WGS) entry which is preliminary data.</text>
</comment>
<gene>
    <name evidence="1" type="ORF">S01H1_32013</name>
</gene>
<reference evidence="1" key="1">
    <citation type="journal article" date="2014" name="Front. Microbiol.">
        <title>High frequency of phylogenetically diverse reductive dehalogenase-homologous genes in deep subseafloor sedimentary metagenomes.</title>
        <authorList>
            <person name="Kawai M."/>
            <person name="Futagami T."/>
            <person name="Toyoda A."/>
            <person name="Takaki Y."/>
            <person name="Nishi S."/>
            <person name="Hori S."/>
            <person name="Arai W."/>
            <person name="Tsubouchi T."/>
            <person name="Morono Y."/>
            <person name="Uchiyama I."/>
            <person name="Ito T."/>
            <person name="Fujiyama A."/>
            <person name="Inagaki F."/>
            <person name="Takami H."/>
        </authorList>
    </citation>
    <scope>NUCLEOTIDE SEQUENCE</scope>
    <source>
        <strain evidence="1">Expedition CK06-06</strain>
    </source>
</reference>